<dbReference type="eggNOG" id="KOG2247">
    <property type="taxonomic scope" value="Eukaryota"/>
</dbReference>
<dbReference type="Pfam" id="PF23389">
    <property type="entry name" value="Beta-prop_WDR19_1st"/>
    <property type="match status" value="1"/>
</dbReference>
<dbReference type="Proteomes" id="UP000002630">
    <property type="component" value="Linkage Group LG22"/>
</dbReference>
<proteinExistence type="predicted"/>
<dbReference type="GO" id="GO:0030991">
    <property type="term" value="C:intraciliary transport particle A"/>
    <property type="evidence" value="ECO:0007669"/>
    <property type="project" value="TreeGrafter"/>
</dbReference>
<dbReference type="EMBL" id="FN649747">
    <property type="protein sequence ID" value="CBN77294.1"/>
    <property type="molecule type" value="Genomic_DNA"/>
</dbReference>
<dbReference type="PANTHER" id="PTHR14920:SF0">
    <property type="entry name" value="WD REPEAT DOMAIN 19"/>
    <property type="match status" value="1"/>
</dbReference>
<dbReference type="InterPro" id="IPR036322">
    <property type="entry name" value="WD40_repeat_dom_sf"/>
</dbReference>
<dbReference type="Gene3D" id="2.130.10.10">
    <property type="entry name" value="YVTN repeat-like/Quinoprotein amine dehydrogenase"/>
    <property type="match status" value="2"/>
</dbReference>
<evidence type="ECO:0000256" key="1">
    <source>
        <dbReference type="ARBA" id="ARBA00022574"/>
    </source>
</evidence>
<evidence type="ECO:0000256" key="2">
    <source>
        <dbReference type="ARBA" id="ARBA00022737"/>
    </source>
</evidence>
<dbReference type="STRING" id="2880.D8LND7"/>
<dbReference type="EMBL" id="FN648641">
    <property type="protein sequence ID" value="CBN77294.1"/>
    <property type="molecule type" value="Genomic_DNA"/>
</dbReference>
<dbReference type="AlphaFoldDB" id="D8LND7"/>
<dbReference type="GO" id="GO:0060271">
    <property type="term" value="P:cilium assembly"/>
    <property type="evidence" value="ECO:0007669"/>
    <property type="project" value="TreeGrafter"/>
</dbReference>
<dbReference type="PANTHER" id="PTHR14920">
    <property type="entry name" value="OSMOTIC AVOIDANCE ABNORMAL PROTEIN 1/WD REPEAT MEMBRANE PROTEIN"/>
    <property type="match status" value="1"/>
</dbReference>
<keyword evidence="1" id="KW-0853">WD repeat</keyword>
<evidence type="ECO:0000259" key="3">
    <source>
        <dbReference type="Pfam" id="PF23389"/>
    </source>
</evidence>
<evidence type="ECO:0000313" key="5">
    <source>
        <dbReference type="Proteomes" id="UP000002630"/>
    </source>
</evidence>
<accession>D8LND7</accession>
<dbReference type="SMART" id="SM00320">
    <property type="entry name" value="WD40"/>
    <property type="match status" value="4"/>
</dbReference>
<keyword evidence="5" id="KW-1185">Reference proteome</keyword>
<dbReference type="OMA" id="MEPENIP"/>
<dbReference type="GO" id="GO:0035721">
    <property type="term" value="P:intraciliary retrograde transport"/>
    <property type="evidence" value="ECO:0007669"/>
    <property type="project" value="InterPro"/>
</dbReference>
<sequence>MDPLFVVDARHHGKGPVVFAWHPQGTLLATSGSNRMVHIFTCHGQLLHTIKSLPTTSACTALEWDPLGLSLAIAQANSSVVLLWFTRQWKTRAVDVGVKDVTFVSWSKTGDYLALGTGKGTMCIYHRRTNEKMWAAGKHKRRINCGAWSYQNQLAYGSDDKQISVTSETGQIQDQVKVKCRPLDVAFGGKQDQDEFIVSVNMDGRTILLYNLHDQENALELAFQTRYGKILSYRWFGDGYIMAGFTSGFIVVISTHAHEIGPKGWYTPQEQRYKLKGLTPNAMASGILSSPA</sequence>
<feature type="domain" description="WDR19 first beta-propeller" evidence="3">
    <location>
        <begin position="17"/>
        <end position="263"/>
    </location>
</feature>
<gene>
    <name evidence="4" type="ORF">Esi_0044_0076</name>
</gene>
<dbReference type="InterPro" id="IPR001680">
    <property type="entry name" value="WD40_rpt"/>
</dbReference>
<dbReference type="InterPro" id="IPR040379">
    <property type="entry name" value="WDR19/dyf-2"/>
</dbReference>
<reference evidence="4 5" key="1">
    <citation type="journal article" date="2010" name="Nature">
        <title>The Ectocarpus genome and the independent evolution of multicellularity in brown algae.</title>
        <authorList>
            <person name="Cock J.M."/>
            <person name="Sterck L."/>
            <person name="Rouze P."/>
            <person name="Scornet D."/>
            <person name="Allen A.E."/>
            <person name="Amoutzias G."/>
            <person name="Anthouard V."/>
            <person name="Artiguenave F."/>
            <person name="Aury J.M."/>
            <person name="Badger J.H."/>
            <person name="Beszteri B."/>
            <person name="Billiau K."/>
            <person name="Bonnet E."/>
            <person name="Bothwell J.H."/>
            <person name="Bowler C."/>
            <person name="Boyen C."/>
            <person name="Brownlee C."/>
            <person name="Carrano C.J."/>
            <person name="Charrier B."/>
            <person name="Cho G.Y."/>
            <person name="Coelho S.M."/>
            <person name="Collen J."/>
            <person name="Corre E."/>
            <person name="Da Silva C."/>
            <person name="Delage L."/>
            <person name="Delaroque N."/>
            <person name="Dittami S.M."/>
            <person name="Doulbeau S."/>
            <person name="Elias M."/>
            <person name="Farnham G."/>
            <person name="Gachon C.M."/>
            <person name="Gschloessl B."/>
            <person name="Heesch S."/>
            <person name="Jabbari K."/>
            <person name="Jubin C."/>
            <person name="Kawai H."/>
            <person name="Kimura K."/>
            <person name="Kloareg B."/>
            <person name="Kupper F.C."/>
            <person name="Lang D."/>
            <person name="Le Bail A."/>
            <person name="Leblanc C."/>
            <person name="Lerouge P."/>
            <person name="Lohr M."/>
            <person name="Lopez P.J."/>
            <person name="Martens C."/>
            <person name="Maumus F."/>
            <person name="Michel G."/>
            <person name="Miranda-Saavedra D."/>
            <person name="Morales J."/>
            <person name="Moreau H."/>
            <person name="Motomura T."/>
            <person name="Nagasato C."/>
            <person name="Napoli C.A."/>
            <person name="Nelson D.R."/>
            <person name="Nyvall-Collen P."/>
            <person name="Peters A.F."/>
            <person name="Pommier C."/>
            <person name="Potin P."/>
            <person name="Poulain J."/>
            <person name="Quesneville H."/>
            <person name="Read B."/>
            <person name="Rensing S.A."/>
            <person name="Ritter A."/>
            <person name="Rousvoal S."/>
            <person name="Samanta M."/>
            <person name="Samson G."/>
            <person name="Schroeder D.C."/>
            <person name="Segurens B."/>
            <person name="Strittmatter M."/>
            <person name="Tonon T."/>
            <person name="Tregear J.W."/>
            <person name="Valentin K."/>
            <person name="von Dassow P."/>
            <person name="Yamagishi T."/>
            <person name="Van de Peer Y."/>
            <person name="Wincker P."/>
        </authorList>
    </citation>
    <scope>NUCLEOTIDE SEQUENCE [LARGE SCALE GENOMIC DNA]</scope>
    <source>
        <strain evidence="5">Ec32 / CCAP1310/4</strain>
    </source>
</reference>
<dbReference type="InParanoid" id="D8LND7"/>
<keyword evidence="2" id="KW-0677">Repeat</keyword>
<dbReference type="SUPFAM" id="SSF50978">
    <property type="entry name" value="WD40 repeat-like"/>
    <property type="match status" value="1"/>
</dbReference>
<organism evidence="4 5">
    <name type="scientific">Ectocarpus siliculosus</name>
    <name type="common">Brown alga</name>
    <name type="synonym">Conferva siliculosa</name>
    <dbReference type="NCBI Taxonomy" id="2880"/>
    <lineage>
        <taxon>Eukaryota</taxon>
        <taxon>Sar</taxon>
        <taxon>Stramenopiles</taxon>
        <taxon>Ochrophyta</taxon>
        <taxon>PX clade</taxon>
        <taxon>Phaeophyceae</taxon>
        <taxon>Ectocarpales</taxon>
        <taxon>Ectocarpaceae</taxon>
        <taxon>Ectocarpus</taxon>
    </lineage>
</organism>
<dbReference type="InterPro" id="IPR015943">
    <property type="entry name" value="WD40/YVTN_repeat-like_dom_sf"/>
</dbReference>
<evidence type="ECO:0000313" key="4">
    <source>
        <dbReference type="EMBL" id="CBN77294.1"/>
    </source>
</evidence>
<dbReference type="GO" id="GO:0005929">
    <property type="term" value="C:cilium"/>
    <property type="evidence" value="ECO:0007669"/>
    <property type="project" value="TreeGrafter"/>
</dbReference>
<dbReference type="OrthoDB" id="10250638at2759"/>
<protein>
    <recommendedName>
        <fullName evidence="3">WDR19 first beta-propeller domain-containing protein</fullName>
    </recommendedName>
</protein>
<name>D8LND7_ECTSI</name>
<dbReference type="InterPro" id="IPR057855">
    <property type="entry name" value="Beta-prop_WDR19_1st"/>
</dbReference>